<evidence type="ECO:0000256" key="8">
    <source>
        <dbReference type="ARBA" id="ARBA00023049"/>
    </source>
</evidence>
<dbReference type="Pfam" id="PF17900">
    <property type="entry name" value="Peptidase_M1_N"/>
    <property type="match status" value="1"/>
</dbReference>
<comment type="similarity">
    <text evidence="2 10">Belongs to the peptidase M1 family.</text>
</comment>
<dbReference type="InterPro" id="IPR001930">
    <property type="entry name" value="Peptidase_M1"/>
</dbReference>
<feature type="domain" description="Aminopeptidase N-like N-terminal" evidence="14">
    <location>
        <begin position="24"/>
        <end position="222"/>
    </location>
</feature>
<dbReference type="Proteomes" id="UP001307889">
    <property type="component" value="Chromosome 6"/>
</dbReference>
<keyword evidence="3" id="KW-0336">GPI-anchor</keyword>
<evidence type="ECO:0000313" key="16">
    <source>
        <dbReference type="Proteomes" id="UP001307889"/>
    </source>
</evidence>
<dbReference type="InterPro" id="IPR045357">
    <property type="entry name" value="Aminopeptidase_N-like_N"/>
</dbReference>
<organism evidence="15 16">
    <name type="scientific">Nesidiocoris tenuis</name>
    <dbReference type="NCBI Taxonomy" id="355587"/>
    <lineage>
        <taxon>Eukaryota</taxon>
        <taxon>Metazoa</taxon>
        <taxon>Ecdysozoa</taxon>
        <taxon>Arthropoda</taxon>
        <taxon>Hexapoda</taxon>
        <taxon>Insecta</taxon>
        <taxon>Pterygota</taxon>
        <taxon>Neoptera</taxon>
        <taxon>Paraneoptera</taxon>
        <taxon>Hemiptera</taxon>
        <taxon>Heteroptera</taxon>
        <taxon>Panheteroptera</taxon>
        <taxon>Cimicomorpha</taxon>
        <taxon>Miridae</taxon>
        <taxon>Dicyphina</taxon>
        <taxon>Nesidiocoris</taxon>
    </lineage>
</organism>
<proteinExistence type="inferred from homology"/>
<evidence type="ECO:0000259" key="14">
    <source>
        <dbReference type="Pfam" id="PF17900"/>
    </source>
</evidence>
<gene>
    <name evidence="15" type="ORF">NTJ_08274</name>
</gene>
<evidence type="ECO:0000256" key="4">
    <source>
        <dbReference type="ARBA" id="ARBA00022670"/>
    </source>
</evidence>
<dbReference type="InterPro" id="IPR050344">
    <property type="entry name" value="Peptidase_M1_aminopeptidases"/>
</dbReference>
<evidence type="ECO:0000256" key="6">
    <source>
        <dbReference type="ARBA" id="ARBA00022801"/>
    </source>
</evidence>
<feature type="transmembrane region" description="Helical" evidence="10">
    <location>
        <begin position="924"/>
        <end position="943"/>
    </location>
</feature>
<dbReference type="PANTHER" id="PTHR11533">
    <property type="entry name" value="PROTEASE M1 ZINC METALLOPROTEASE"/>
    <property type="match status" value="1"/>
</dbReference>
<reference evidence="15 16" key="1">
    <citation type="submission" date="2023-09" db="EMBL/GenBank/DDBJ databases">
        <title>Nesidiocoris tenuis whole genome shotgun sequence.</title>
        <authorList>
            <person name="Shibata T."/>
            <person name="Shimoda M."/>
            <person name="Kobayashi T."/>
            <person name="Uehara T."/>
        </authorList>
    </citation>
    <scope>NUCLEOTIDE SEQUENCE [LARGE SCALE GENOMIC DNA]</scope>
    <source>
        <strain evidence="15 16">Japan</strain>
    </source>
</reference>
<evidence type="ECO:0000256" key="10">
    <source>
        <dbReference type="RuleBase" id="RU364040"/>
    </source>
</evidence>
<keyword evidence="10" id="KW-0472">Membrane</keyword>
<dbReference type="PRINTS" id="PR00756">
    <property type="entry name" value="ALADIPTASE"/>
</dbReference>
<keyword evidence="3" id="KW-0325">Glycoprotein</keyword>
<dbReference type="SUPFAM" id="SSF63737">
    <property type="entry name" value="Leukotriene A4 hydrolase N-terminal domain"/>
    <property type="match status" value="1"/>
</dbReference>
<dbReference type="CDD" id="cd09601">
    <property type="entry name" value="M1_APN-Q_like"/>
    <property type="match status" value="1"/>
</dbReference>
<keyword evidence="10" id="KW-1133">Transmembrane helix</keyword>
<feature type="signal peptide" evidence="11">
    <location>
        <begin position="1"/>
        <end position="17"/>
    </location>
</feature>
<dbReference type="EC" id="3.4.11.-" evidence="10"/>
<keyword evidence="11" id="KW-0732">Signal</keyword>
<keyword evidence="7 10" id="KW-0862">Zinc</keyword>
<comment type="cofactor">
    <cofactor evidence="10">
        <name>Zn(2+)</name>
        <dbReference type="ChEBI" id="CHEBI:29105"/>
    </cofactor>
    <text evidence="10">Binds 1 zinc ion per subunit.</text>
</comment>
<dbReference type="InterPro" id="IPR042097">
    <property type="entry name" value="Aminopeptidase_N-like_N_sf"/>
</dbReference>
<evidence type="ECO:0000256" key="11">
    <source>
        <dbReference type="SAM" id="SignalP"/>
    </source>
</evidence>
<evidence type="ECO:0000259" key="12">
    <source>
        <dbReference type="Pfam" id="PF01433"/>
    </source>
</evidence>
<sequence>MLAILAVLAWSLLAAEGRLPNDVKPLSYRLQLNITNDGLEPPTNYTGTVDIALNFTAPTSNIILHASTGLKIKNVTLIMFVYQQRIDMKASFERNEMNDTLRVILDNEIVPSSMISYTLRLEFDGITSLDNQGFYRMEYKDPDDPRKKRYLASTQFESVSARTAFPCFDEPKFRAKFKLEIELNPNWHAVSNMPLALFTVTNVASVRQIYEFAESPPMPTYLFAWYVADATFGELASATVNGVRYGIHGRRSLQNQTAYALQEAPKIINELGSWLNISYTKTGMDKLDLVGLPEFNAGAMENWGFVTFREAYLFYHENHSSILNKRKTQMIIAHELAHQWFGDAVTLDWWSYTWLNEAFARLFQYMVPAEASSKLFLTDVKQLSMASDTWNSHPLSNTNVDSEESIDAMFDVITYGKGASILFMFGTAVRADPPESQMRNWLHRYLTERITSGGVAKPENLWDALNDPSLVEKFKPWTEIAGHSVVVVERTGSNNSTLRLSHVKETMHGNRTAIDLDLPIKAIAMGKNLVYDHSQMSVVGNISDSPIVIMGAQWIRPNSTMELKLNSSAGYYALIDSFGYYRVLYDENNWKALKRQLTEELTNNITETLLSPDERANLASDSLNLMLSGYMDSILAMDFIEFLKHERSMFVWKAALMALDGIRGFLKGDPEALVNFDSKVRRLIEAGVKINLKDVTAPLSETDEEISKMYVINRSCKYRTDNCTELMANIGGNWTQLEEYDKIFDGAILCKYASAATGNWENLLGAYEKSNVPTQQTRYLESLACTSDDKLQSKLVNMVTRQDINNIVAAVCEAPNGIKVVTNHLSMTLGTPGKYNKKTFKKLLNAVADNIKSQSDYDQFNNLLKKAVISLGDMEISAIRKSAQDAISLKELVAGRIRKGLNMQDAPYAPFAPGLGSATRPDDALIMCMIVALTICIISPFLVQKL</sequence>
<dbReference type="Gene3D" id="1.10.390.10">
    <property type="entry name" value="Neutral Protease Domain 2"/>
    <property type="match status" value="1"/>
</dbReference>
<evidence type="ECO:0000256" key="7">
    <source>
        <dbReference type="ARBA" id="ARBA00022833"/>
    </source>
</evidence>
<feature type="domain" description="ERAP1-like C-terminal" evidence="13">
    <location>
        <begin position="576"/>
        <end position="867"/>
    </location>
</feature>
<evidence type="ECO:0000256" key="2">
    <source>
        <dbReference type="ARBA" id="ARBA00010136"/>
    </source>
</evidence>
<keyword evidence="9" id="KW-0449">Lipoprotein</keyword>
<feature type="domain" description="Peptidase M1 membrane alanine aminopeptidase" evidence="12">
    <location>
        <begin position="259"/>
        <end position="468"/>
    </location>
</feature>
<keyword evidence="10" id="KW-0812">Transmembrane</keyword>
<keyword evidence="8 10" id="KW-0482">Metalloprotease</keyword>
<keyword evidence="10" id="KW-0031">Aminopeptidase</keyword>
<dbReference type="InterPro" id="IPR027268">
    <property type="entry name" value="Peptidase_M4/M1_CTD_sf"/>
</dbReference>
<dbReference type="Pfam" id="PF11838">
    <property type="entry name" value="ERAP1_C"/>
    <property type="match status" value="1"/>
</dbReference>
<feature type="chain" id="PRO_5045980347" description="Aminopeptidase" evidence="11">
    <location>
        <begin position="18"/>
        <end position="946"/>
    </location>
</feature>
<keyword evidence="5 10" id="KW-0479">Metal-binding</keyword>
<evidence type="ECO:0000259" key="13">
    <source>
        <dbReference type="Pfam" id="PF11838"/>
    </source>
</evidence>
<keyword evidence="4 10" id="KW-0645">Protease</keyword>
<dbReference type="InterPro" id="IPR024571">
    <property type="entry name" value="ERAP1-like_C_dom"/>
</dbReference>
<evidence type="ECO:0000256" key="3">
    <source>
        <dbReference type="ARBA" id="ARBA00022622"/>
    </source>
</evidence>
<dbReference type="PANTHER" id="PTHR11533:SF299">
    <property type="entry name" value="AMINOPEPTIDASE"/>
    <property type="match status" value="1"/>
</dbReference>
<evidence type="ECO:0000256" key="9">
    <source>
        <dbReference type="ARBA" id="ARBA00023288"/>
    </source>
</evidence>
<comment type="subcellular location">
    <subcellularLocation>
        <location evidence="1">Cell membrane</location>
        <topology evidence="1">Lipid-anchor</topology>
        <topology evidence="1">GPI-anchor</topology>
    </subcellularLocation>
</comment>
<keyword evidence="16" id="KW-1185">Reference proteome</keyword>
<dbReference type="Pfam" id="PF01433">
    <property type="entry name" value="Peptidase_M1"/>
    <property type="match status" value="1"/>
</dbReference>
<evidence type="ECO:0000313" key="15">
    <source>
        <dbReference type="EMBL" id="BES95465.1"/>
    </source>
</evidence>
<keyword evidence="6 10" id="KW-0378">Hydrolase</keyword>
<evidence type="ECO:0000256" key="1">
    <source>
        <dbReference type="ARBA" id="ARBA00004609"/>
    </source>
</evidence>
<protein>
    <recommendedName>
        <fullName evidence="10">Aminopeptidase</fullName>
        <ecNumber evidence="10">3.4.11.-</ecNumber>
    </recommendedName>
</protein>
<evidence type="ECO:0000256" key="5">
    <source>
        <dbReference type="ARBA" id="ARBA00022723"/>
    </source>
</evidence>
<dbReference type="Gene3D" id="2.60.40.1730">
    <property type="entry name" value="tricorn interacting facor f3 domain"/>
    <property type="match status" value="1"/>
</dbReference>
<dbReference type="InterPro" id="IPR034016">
    <property type="entry name" value="M1_APN-typ"/>
</dbReference>
<dbReference type="InterPro" id="IPR014782">
    <property type="entry name" value="Peptidase_M1_dom"/>
</dbReference>
<name>A0ABN7ATF0_9HEMI</name>
<dbReference type="EMBL" id="AP028914">
    <property type="protein sequence ID" value="BES95465.1"/>
    <property type="molecule type" value="Genomic_DNA"/>
</dbReference>
<dbReference type="SUPFAM" id="SSF55486">
    <property type="entry name" value="Metalloproteases ('zincins'), catalytic domain"/>
    <property type="match status" value="1"/>
</dbReference>
<dbReference type="Gene3D" id="1.25.50.20">
    <property type="match status" value="1"/>
</dbReference>
<accession>A0ABN7ATF0</accession>